<name>A0A5R8XXU2_9BACT</name>
<gene>
    <name evidence="2" type="ORF">FDK22_12870</name>
</gene>
<dbReference type="AlphaFoldDB" id="A0A5R8XXU2"/>
<dbReference type="RefSeq" id="WP_138153390.1">
    <property type="nucleotide sequence ID" value="NZ_VANU01000006.1"/>
</dbReference>
<dbReference type="Proteomes" id="UP000308901">
    <property type="component" value="Unassembled WGS sequence"/>
</dbReference>
<evidence type="ECO:0000313" key="2">
    <source>
        <dbReference type="EMBL" id="TLP36160.1"/>
    </source>
</evidence>
<protein>
    <submittedName>
        <fullName evidence="2">Uncharacterized protein</fullName>
    </submittedName>
</protein>
<organism evidence="2 3">
    <name type="scientific">Arcobacter arenosus</name>
    <dbReference type="NCBI Taxonomy" id="2576037"/>
    <lineage>
        <taxon>Bacteria</taxon>
        <taxon>Pseudomonadati</taxon>
        <taxon>Campylobacterota</taxon>
        <taxon>Epsilonproteobacteria</taxon>
        <taxon>Campylobacterales</taxon>
        <taxon>Arcobacteraceae</taxon>
        <taxon>Arcobacter</taxon>
    </lineage>
</organism>
<evidence type="ECO:0000313" key="3">
    <source>
        <dbReference type="Proteomes" id="UP000308901"/>
    </source>
</evidence>
<reference evidence="2 3" key="1">
    <citation type="submission" date="2019-05" db="EMBL/GenBank/DDBJ databases">
        <title>Arcobacter sp. nov., isolated from sea sediment.</title>
        <authorList>
            <person name="Kim W."/>
        </authorList>
    </citation>
    <scope>NUCLEOTIDE SEQUENCE [LARGE SCALE GENOMIC DNA]</scope>
    <source>
        <strain evidence="2 3">CAU 1517</strain>
    </source>
</reference>
<feature type="transmembrane region" description="Helical" evidence="1">
    <location>
        <begin position="108"/>
        <end position="141"/>
    </location>
</feature>
<accession>A0A5R8XXU2</accession>
<dbReference type="EMBL" id="VANU01000006">
    <property type="protein sequence ID" value="TLP36160.1"/>
    <property type="molecule type" value="Genomic_DNA"/>
</dbReference>
<dbReference type="OrthoDB" id="5327741at2"/>
<comment type="caution">
    <text evidence="2">The sequence shown here is derived from an EMBL/GenBank/DDBJ whole genome shotgun (WGS) entry which is preliminary data.</text>
</comment>
<keyword evidence="1" id="KW-0472">Membrane</keyword>
<keyword evidence="1" id="KW-0812">Transmembrane</keyword>
<proteinExistence type="predicted"/>
<keyword evidence="1" id="KW-1133">Transmembrane helix</keyword>
<keyword evidence="3" id="KW-1185">Reference proteome</keyword>
<evidence type="ECO:0000256" key="1">
    <source>
        <dbReference type="SAM" id="Phobius"/>
    </source>
</evidence>
<sequence length="210" mass="24297">MIGKIAAYNSNTGSGIIILSNNDKRKFDLDDWYSSTIPEVGINVRISEDNKIDIIMEKIPEQSKEEKIEKLLNLIETNFSKIDFKIIQSTNKKIELLQEEKTKKEFSIFMFLIHTLWISIVLFLIFGPLSIIVAIVIAFMLSNETKIIKKKEHLLIKEKNNDYICLLNGNRVQLELDLVKNEVKIYDTSFLGKDILKYLINKDGIEVIDK</sequence>